<dbReference type="OrthoDB" id="249225at2"/>
<evidence type="ECO:0000259" key="1">
    <source>
        <dbReference type="Pfam" id="PF12146"/>
    </source>
</evidence>
<evidence type="ECO:0000313" key="3">
    <source>
        <dbReference type="Proteomes" id="UP000242258"/>
    </source>
</evidence>
<dbReference type="Pfam" id="PF12146">
    <property type="entry name" value="Hydrolase_4"/>
    <property type="match status" value="1"/>
</dbReference>
<feature type="domain" description="Serine aminopeptidase S33" evidence="1">
    <location>
        <begin position="48"/>
        <end position="230"/>
    </location>
</feature>
<keyword evidence="2" id="KW-0378">Hydrolase</keyword>
<reference evidence="3" key="1">
    <citation type="submission" date="2016-09" db="EMBL/GenBank/DDBJ databases">
        <authorList>
            <person name="Wan X."/>
            <person name="Hou S."/>
        </authorList>
    </citation>
    <scope>NUCLEOTIDE SEQUENCE [LARGE SCALE GENOMIC DNA]</scope>
    <source>
        <strain evidence="3">KH87</strain>
    </source>
</reference>
<accession>A0A1E7Q720</accession>
<protein>
    <submittedName>
        <fullName evidence="2">Hydrolase 1, exosortase A system-associated</fullName>
    </submittedName>
</protein>
<dbReference type="GO" id="GO:0016787">
    <property type="term" value="F:hydrolase activity"/>
    <property type="evidence" value="ECO:0007669"/>
    <property type="project" value="UniProtKB-KW"/>
</dbReference>
<dbReference type="EMBL" id="MKEK01000001">
    <property type="protein sequence ID" value="OEY69985.1"/>
    <property type="molecule type" value="Genomic_DNA"/>
</dbReference>
<dbReference type="Proteomes" id="UP000242258">
    <property type="component" value="Unassembled WGS sequence"/>
</dbReference>
<organism evidence="2 3">
    <name type="scientific">Rheinheimera salexigens</name>
    <dbReference type="NCBI Taxonomy" id="1628148"/>
    <lineage>
        <taxon>Bacteria</taxon>
        <taxon>Pseudomonadati</taxon>
        <taxon>Pseudomonadota</taxon>
        <taxon>Gammaproteobacteria</taxon>
        <taxon>Chromatiales</taxon>
        <taxon>Chromatiaceae</taxon>
        <taxon>Rheinheimera</taxon>
    </lineage>
</organism>
<dbReference type="SUPFAM" id="SSF53474">
    <property type="entry name" value="alpha/beta-Hydrolases"/>
    <property type="match status" value="1"/>
</dbReference>
<name>A0A1E7Q720_9GAMM</name>
<gene>
    <name evidence="2" type="ORF">BI198_10720</name>
</gene>
<dbReference type="InterPro" id="IPR017531">
    <property type="entry name" value="Hydrolase-1_PEP"/>
</dbReference>
<evidence type="ECO:0000313" key="2">
    <source>
        <dbReference type="EMBL" id="OEY69985.1"/>
    </source>
</evidence>
<keyword evidence="3" id="KW-1185">Reference proteome</keyword>
<dbReference type="Gene3D" id="3.40.50.1820">
    <property type="entry name" value="alpha/beta hydrolase"/>
    <property type="match status" value="1"/>
</dbReference>
<dbReference type="AlphaFoldDB" id="A0A1E7Q720"/>
<dbReference type="InterPro" id="IPR022742">
    <property type="entry name" value="Hydrolase_4"/>
</dbReference>
<sequence length="288" mass="32588">MPEQYLEIQSANSTLSAILHSTTGNPAAANIGVLIIVGGPQYRVGSHRQFVKLSRHLASQHIPSMRLDSTGMGDSSGQKQSFYQQTTDINAGIDAMFQQLPQLQQVVLWGLCDAASAILLKMNQPDPRIAGLILLNPWVRQQHSHAETLLKHYYLKRLISRSFWRKVFSGGLAFQRTFTDLRQTWHSSKQPPTLNPIHTAEFNETNYVNHMLKGWQATQLDTLLISSGQDLTAQEFLHLCQHDSAWQKCFNRAKQLHLANANHTFSTTQWRNQVEQACSDFVRALQSK</sequence>
<proteinExistence type="predicted"/>
<dbReference type="RefSeq" id="WP_070049554.1">
    <property type="nucleotide sequence ID" value="NZ_CBCSDO010000007.1"/>
</dbReference>
<dbReference type="InterPro" id="IPR029058">
    <property type="entry name" value="AB_hydrolase_fold"/>
</dbReference>
<comment type="caution">
    <text evidence="2">The sequence shown here is derived from an EMBL/GenBank/DDBJ whole genome shotgun (WGS) entry which is preliminary data.</text>
</comment>
<dbReference type="STRING" id="1628148.BI198_10720"/>
<dbReference type="NCBIfam" id="TIGR03100">
    <property type="entry name" value="hydr1_PEP"/>
    <property type="match status" value="1"/>
</dbReference>